<dbReference type="Pfam" id="PF12234">
    <property type="entry name" value="Rav1p_C"/>
    <property type="match status" value="1"/>
</dbReference>
<dbReference type="Pfam" id="PF08457">
    <property type="entry name" value="Sfi1"/>
    <property type="match status" value="1"/>
</dbReference>
<evidence type="ECO:0000313" key="5">
    <source>
        <dbReference type="Proteomes" id="UP000266152"/>
    </source>
</evidence>
<evidence type="ECO:0000259" key="2">
    <source>
        <dbReference type="Pfam" id="PF08457"/>
    </source>
</evidence>
<gene>
    <name evidence="4" type="ORF">FSPOR_6500</name>
</gene>
<dbReference type="PANTHER" id="PTHR13950:SF9">
    <property type="entry name" value="RABCONNECTIN-3A"/>
    <property type="match status" value="1"/>
</dbReference>
<feature type="compositionally biased region" description="Polar residues" evidence="1">
    <location>
        <begin position="1165"/>
        <end position="1179"/>
    </location>
</feature>
<evidence type="ECO:0000313" key="4">
    <source>
        <dbReference type="EMBL" id="RGP66625.1"/>
    </source>
</evidence>
<feature type="region of interest" description="Disordered" evidence="1">
    <location>
        <begin position="145"/>
        <end position="224"/>
    </location>
</feature>
<evidence type="ECO:0008006" key="6">
    <source>
        <dbReference type="Google" id="ProtNLM"/>
    </source>
</evidence>
<dbReference type="InterPro" id="IPR036322">
    <property type="entry name" value="WD40_repeat_dom_sf"/>
</dbReference>
<protein>
    <recommendedName>
        <fullName evidence="6">Regulator of v-atpase in vacuolar membrane 1</fullName>
    </recommendedName>
</protein>
<proteinExistence type="predicted"/>
<feature type="region of interest" description="Disordered" evidence="1">
    <location>
        <begin position="2507"/>
        <end position="2537"/>
    </location>
</feature>
<feature type="region of interest" description="Disordered" evidence="1">
    <location>
        <begin position="352"/>
        <end position="377"/>
    </location>
</feature>
<dbReference type="InterPro" id="IPR052208">
    <property type="entry name" value="DmX-like/RAVE_component"/>
</dbReference>
<accession>A0A395S310</accession>
<name>A0A395S310_FUSSP</name>
<dbReference type="InterPro" id="IPR015943">
    <property type="entry name" value="WD40/YVTN_repeat-like_dom_sf"/>
</dbReference>
<feature type="compositionally biased region" description="Acidic residues" evidence="1">
    <location>
        <begin position="211"/>
        <end position="224"/>
    </location>
</feature>
<organism evidence="4 5">
    <name type="scientific">Fusarium sporotrichioides</name>
    <dbReference type="NCBI Taxonomy" id="5514"/>
    <lineage>
        <taxon>Eukaryota</taxon>
        <taxon>Fungi</taxon>
        <taxon>Dikarya</taxon>
        <taxon>Ascomycota</taxon>
        <taxon>Pezizomycotina</taxon>
        <taxon>Sordariomycetes</taxon>
        <taxon>Hypocreomycetidae</taxon>
        <taxon>Hypocreales</taxon>
        <taxon>Nectriaceae</taxon>
        <taxon>Fusarium</taxon>
    </lineage>
</organism>
<feature type="compositionally biased region" description="Pro residues" evidence="1">
    <location>
        <begin position="186"/>
        <end position="204"/>
    </location>
</feature>
<keyword evidence="5" id="KW-1185">Reference proteome</keyword>
<comment type="caution">
    <text evidence="4">The sequence shown here is derived from an EMBL/GenBank/DDBJ whole genome shotgun (WGS) entry which is preliminary data.</text>
</comment>
<feature type="domain" description="Sfi1 spindle body" evidence="2">
    <location>
        <begin position="435"/>
        <end position="671"/>
    </location>
</feature>
<feature type="compositionally biased region" description="Polar residues" evidence="1">
    <location>
        <begin position="35"/>
        <end position="48"/>
    </location>
</feature>
<dbReference type="EMBL" id="PXOF01000091">
    <property type="protein sequence ID" value="RGP66625.1"/>
    <property type="molecule type" value="Genomic_DNA"/>
</dbReference>
<feature type="compositionally biased region" description="Polar residues" evidence="1">
    <location>
        <begin position="1075"/>
        <end position="1092"/>
    </location>
</feature>
<evidence type="ECO:0000259" key="3">
    <source>
        <dbReference type="Pfam" id="PF12234"/>
    </source>
</evidence>
<dbReference type="PANTHER" id="PTHR13950">
    <property type="entry name" value="RABCONNECTIN-RELATED"/>
    <property type="match status" value="1"/>
</dbReference>
<feature type="compositionally biased region" description="Polar residues" evidence="1">
    <location>
        <begin position="160"/>
        <end position="177"/>
    </location>
</feature>
<feature type="region of interest" description="Disordered" evidence="1">
    <location>
        <begin position="1114"/>
        <end position="1193"/>
    </location>
</feature>
<dbReference type="Gene3D" id="2.130.10.10">
    <property type="entry name" value="YVTN repeat-like/Quinoprotein amine dehydrogenase"/>
    <property type="match status" value="1"/>
</dbReference>
<evidence type="ECO:0000256" key="1">
    <source>
        <dbReference type="SAM" id="MobiDB-lite"/>
    </source>
</evidence>
<feature type="region of interest" description="Disordered" evidence="1">
    <location>
        <begin position="1000"/>
        <end position="1098"/>
    </location>
</feature>
<dbReference type="InterPro" id="IPR022033">
    <property type="entry name" value="Rav1p_C"/>
</dbReference>
<dbReference type="Proteomes" id="UP000266152">
    <property type="component" value="Unassembled WGS sequence"/>
</dbReference>
<dbReference type="InterPro" id="IPR013665">
    <property type="entry name" value="Sfi1_dom"/>
</dbReference>
<dbReference type="GO" id="GO:0043291">
    <property type="term" value="C:RAVE complex"/>
    <property type="evidence" value="ECO:0007669"/>
    <property type="project" value="TreeGrafter"/>
</dbReference>
<sequence>MPSDFSLPVSNATSLAASMSPAAHRAVSPSEDGRSSNASRAPSSQDPYYSNEATLHAVVVAAQELLDSAPEPKPLPAAALFKAYDAILPTYGIDPDSDHHLSTFVFRVGGEQGEGSLLDKFQTILNRMGIVLEFGDNTTVSVRTSASLSPAASSTSRQSNASIQQKENQHGDQQNGHVTAEVEVSQPPPSSSPLPSPSPSPPPRASYHQQDEEDFSETDEEDGAYEEMRKAVVSSAMNRWRSLVANRRAQPAQRIPSFPSIPEEASADVRNFEAYSYDGKSAVTANGTATSAQANGIEPHSQTSIKESTDIQAKPVSTQSFMHQPLAVLGNAIRSTASLIRDNVPQVVHDEEHSLHDDEVPQSLREGPTDKPEEIEEAPSDCIHNAQEVHSPAVTRPSTVNHIEGAVAHHSAPQEYSEDMPPQQTVAEDDLLTPEQQIESEKEHGRLLKRASRAREIYLASKVFNHWADRTARRLERDAVARRHMIRFRYFRSWSQAPALREPTIDHMRTAVIVKKWQRAVTKERSLQQTARMASRAYELGRIQHVLDCWHCHRLKQLGRRMAASRSRSEAISKWSSRASHDEALQQAIRIQSGLRLRVDAVHQWQGHKQRETRLSVTSRRIGEIQYSFTYLREWWDQAETTRRAVDYRQQLLTKKANFTFDQWNLRARAQAFQWRREYLQVGRTFDRWLQCAEQDGDMARRTEGYYEEQAKAKVLRNFRRLRYDSSQMVHLEARVRLYLGATTMLRVFDRTIRSRRDQDKQHIKRYLMARYTQVSSARKKRNCFSAIDKWKSLTAEDRVESDMAQELLARKVSHQLTLAVDTWINQADMDQRHMEASQLHRAHEWLEAWKVYTRDLEQQNIEAWQLWAADKQRQSLKSWSIASLQQSGQAHTALEVQKKHERERRNRVLQYWKQRDDRIRTTVLEAHPYPNSLPTAWPRGGWRMTSGRRSMTNRNDRAYDYLSTPLETPTRWTGQPFSMSTMMPPGSMAPLREADENDGAFSLAGDEDDVELPASPSLRPASRGPSQFSSLPSTTPMAPVPSHLERGARGQGSASDHGFAVRGTPRRSRMPKFESSQSVSGLSRAGENSESAGPGHFQVSQQPLAVRRSLGFKPLNGHAVGPRPSPEPNLPAVSSKSVGAKPHDAQSAPPLQPTKFTPARRSVRIQSPRTFSDTSQTRPLGIPRSDQFHGRTGTKLPCAEAIKYLLRQRSSFALEHSAVVLPEKCAQTVLLDSMKAVLPGNPRSRLQGLASGYWDSRHINTVYDEGEQTLEAIAFDEATGKIATCTLTQVRVYKPLGSREDTLKWALQATLDIPSPNPDDTPCTLSWGSSEELLVATQCLSLFDTKNEPRCLWQKELPSLAKYAILSYDSRYIASTGYHDHLVKVWRRLNFGADEVRFDLTYLRHPNIITSVRWRRPFHVEQASDNVLYTVCLDKCIRVWTPTDTPDGKHWQLWGQVDVSAPSQENPAGVDMRFALVLDGRDFTASVEQAVQARMSDDLNTDDPVALDHLVAIATKNPEICIAFDGKGIMSAWALENVGSTTASSPTLFKVAQVTDAHFELLGKFLPAHDTPHTEIQTYCDKESGKVHFMLHAFDGRIGVFSGSVADLFDPTTNDRRLSLQTIWSGHSTSITKIVRNYSGRAVVSRTQDGESIVWKHLLAPRDNSGLDLTRASVIPEKGHIHRICVLRKGRTRRAALLAQCDYKVAGKPLCLIILPRSDVKNYTVAHIATITSEGQGIVWEIQLPRYFDHPKTVLGAGLEELSRFELKDIENLAYVLPVDPAGSQPVVSGFLDIFARDVAISYTHTGRVDFWTARVDPEQRSVGWLSTCTTETGISQPALVSGSTLKKAALVNMSRSQLTIWDIGGARLEYENSFQEHQVIQDLDWTSTPDGQSILAVGFPYRVILLSQMRFDYLNKGPAWAQIREISIRELTPHPIGDSTWLGDGHLVIGAGNQMFVQDRHVGVSESMKADLRLPLRKDGNLDLFQVVQRFNGPLPVFHPQFLIQSILSGKAMLVRRILVALHKTLKYHIEGETLDDYLGMDITEFYVPGQSHTMASDRSNGAYLNGNQTDDIDDEDIFTEQTAVSINEKLVKTNISQLSGHEQIQLADIVECVSLVERHRRSMDENGARFMLLFRQHALRKGRTNEMHLSWREINWAFHSNSQDILVDFVSRQNHGNMLWEHARESGLFMWLTDPTALKAQFELIARNEYTKNEVKNPVDCSLYYLALRKKTILQGLWRMANWNKEQAATQRLLANNFEDPKWRSAALKNAYALLSRRRFGKISIESKVLDDAEADYVYTEYAAAFFLLADHLHDAVQVCLNQLKDMQLAITISRVYEGDDGPVLRRLLQDTVLPLAAQEGNRWLAAWAFWMLGRKDVAVRALITPVYTLLETPCSPDIKSRLYLTDDPALVVLYSHLRHQTLQTLRGASKITPKVEWEFVLHSAKLYDRMGCDLLGLDIVRNWEFQKSPGASGLGGEVNPLKLLRRRSSLVVADLPSPTLRFESHRENKKTVKAPPTTFEEPDAGSLLDSFGF</sequence>
<dbReference type="SUPFAM" id="SSF50978">
    <property type="entry name" value="WD40 repeat-like"/>
    <property type="match status" value="1"/>
</dbReference>
<reference evidence="4 5" key="1">
    <citation type="journal article" date="2018" name="PLoS Pathog.">
        <title>Evolution of structural diversity of trichothecenes, a family of toxins produced by plant pathogenic and entomopathogenic fungi.</title>
        <authorList>
            <person name="Proctor R.H."/>
            <person name="McCormick S.P."/>
            <person name="Kim H.S."/>
            <person name="Cardoza R.E."/>
            <person name="Stanley A.M."/>
            <person name="Lindo L."/>
            <person name="Kelly A."/>
            <person name="Brown D.W."/>
            <person name="Lee T."/>
            <person name="Vaughan M.M."/>
            <person name="Alexander N.J."/>
            <person name="Busman M."/>
            <person name="Gutierrez S."/>
        </authorList>
    </citation>
    <scope>NUCLEOTIDE SEQUENCE [LARGE SCALE GENOMIC DNA]</scope>
    <source>
        <strain evidence="4 5">NRRL 3299</strain>
    </source>
</reference>
<feature type="compositionally biased region" description="Polar residues" evidence="1">
    <location>
        <begin position="1025"/>
        <end position="1037"/>
    </location>
</feature>
<dbReference type="GO" id="GO:0007035">
    <property type="term" value="P:vacuolar acidification"/>
    <property type="evidence" value="ECO:0007669"/>
    <property type="project" value="TreeGrafter"/>
</dbReference>
<feature type="compositionally biased region" description="Low complexity" evidence="1">
    <location>
        <begin position="145"/>
        <end position="159"/>
    </location>
</feature>
<feature type="region of interest" description="Disordered" evidence="1">
    <location>
        <begin position="18"/>
        <end position="48"/>
    </location>
</feature>
<dbReference type="STRING" id="5514.A0A395S310"/>
<feature type="domain" description="RAVE complex protein Rav1 C-terminal" evidence="3">
    <location>
        <begin position="1808"/>
        <end position="2462"/>
    </location>
</feature>